<reference evidence="1 2" key="1">
    <citation type="journal article" date="2023" name="Elife">
        <title>Identification of key yeast species and microbe-microbe interactions impacting larval growth of Drosophila in the wild.</title>
        <authorList>
            <person name="Mure A."/>
            <person name="Sugiura Y."/>
            <person name="Maeda R."/>
            <person name="Honda K."/>
            <person name="Sakurai N."/>
            <person name="Takahashi Y."/>
            <person name="Watada M."/>
            <person name="Katoh T."/>
            <person name="Gotoh A."/>
            <person name="Gotoh Y."/>
            <person name="Taniguchi I."/>
            <person name="Nakamura K."/>
            <person name="Hayashi T."/>
            <person name="Katayama T."/>
            <person name="Uemura T."/>
            <person name="Hattori Y."/>
        </authorList>
    </citation>
    <scope>NUCLEOTIDE SEQUENCE [LARGE SCALE GENOMIC DNA]</scope>
    <source>
        <strain evidence="1 2">KH-74</strain>
    </source>
</reference>
<organism evidence="1 2">
    <name type="scientific">Maudiozyma humilis</name>
    <name type="common">Sour dough yeast</name>
    <name type="synonym">Kazachstania humilis</name>
    <dbReference type="NCBI Taxonomy" id="51915"/>
    <lineage>
        <taxon>Eukaryota</taxon>
        <taxon>Fungi</taxon>
        <taxon>Dikarya</taxon>
        <taxon>Ascomycota</taxon>
        <taxon>Saccharomycotina</taxon>
        <taxon>Saccharomycetes</taxon>
        <taxon>Saccharomycetales</taxon>
        <taxon>Saccharomycetaceae</taxon>
        <taxon>Maudiozyma</taxon>
    </lineage>
</organism>
<evidence type="ECO:0000313" key="2">
    <source>
        <dbReference type="Proteomes" id="UP001377567"/>
    </source>
</evidence>
<dbReference type="Proteomes" id="UP001377567">
    <property type="component" value="Unassembled WGS sequence"/>
</dbReference>
<name>A0AAV5RWI0_MAUHU</name>
<keyword evidence="2" id="KW-1185">Reference proteome</keyword>
<dbReference type="EMBL" id="BTGD01000006">
    <property type="protein sequence ID" value="GMM55979.1"/>
    <property type="molecule type" value="Genomic_DNA"/>
</dbReference>
<evidence type="ECO:0000313" key="1">
    <source>
        <dbReference type="EMBL" id="GMM55979.1"/>
    </source>
</evidence>
<protein>
    <submittedName>
        <fullName evidence="1">Rmd6 protein</fullName>
    </submittedName>
</protein>
<comment type="caution">
    <text evidence="1">The sequence shown here is derived from an EMBL/GenBank/DDBJ whole genome shotgun (WGS) entry which is preliminary data.</text>
</comment>
<proteinExistence type="predicted"/>
<sequence length="221" mass="24826">MTNQQMSILAIPVAALTQCPDSTVQGLMDIVNAGYDKQVVKYNIVQTPRIHELGTFFSDLGLDIDGCIMYLMVEDVAAVSPEIDAEKFSTVGQYKLYEIPTPLPLTFTQTNVKSTLAYRPLPQEKYPNSYEMTGFTSSGKGCGLQTFNNTLGHFRQRCTGCEKLVIKVIVEHELVTYYERKMGFVELSRTLQKKSELQSSGFEDSFMVTQDFHVASMEKVL</sequence>
<dbReference type="AlphaFoldDB" id="A0AAV5RWI0"/>
<gene>
    <name evidence="1" type="ORF">DAKH74_025950</name>
</gene>
<accession>A0AAV5RWI0</accession>